<dbReference type="GO" id="GO:0015996">
    <property type="term" value="P:chlorophyll catabolic process"/>
    <property type="evidence" value="ECO:0007669"/>
    <property type="project" value="TreeGrafter"/>
</dbReference>
<dbReference type="HOGENOM" id="CLU_346785_0_0_7"/>
<feature type="signal peptide" evidence="2">
    <location>
        <begin position="1"/>
        <end position="26"/>
    </location>
</feature>
<dbReference type="AlphaFoldDB" id="A0LFL6"/>
<feature type="region of interest" description="Disordered" evidence="1">
    <location>
        <begin position="401"/>
        <end position="422"/>
    </location>
</feature>
<evidence type="ECO:0000313" key="3">
    <source>
        <dbReference type="EMBL" id="ABK16218.1"/>
    </source>
</evidence>
<dbReference type="PANTHER" id="PTHR33428">
    <property type="entry name" value="CHLOROPHYLLASE-2, CHLOROPLASTIC"/>
    <property type="match status" value="1"/>
</dbReference>
<dbReference type="InParanoid" id="A0LFL6"/>
<dbReference type="eggNOG" id="COG4188">
    <property type="taxonomic scope" value="Bacteria"/>
</dbReference>
<accession>A0LFL6</accession>
<dbReference type="Gene3D" id="3.40.50.1820">
    <property type="entry name" value="alpha/beta hydrolase"/>
    <property type="match status" value="1"/>
</dbReference>
<keyword evidence="4" id="KW-1185">Reference proteome</keyword>
<dbReference type="RefSeq" id="WP_011697391.1">
    <property type="nucleotide sequence ID" value="NC_008554.1"/>
</dbReference>
<evidence type="ECO:0000313" key="4">
    <source>
        <dbReference type="Proteomes" id="UP000001784"/>
    </source>
</evidence>
<dbReference type="GO" id="GO:0047746">
    <property type="term" value="F:chlorophyllase activity"/>
    <property type="evidence" value="ECO:0007669"/>
    <property type="project" value="TreeGrafter"/>
</dbReference>
<dbReference type="SUPFAM" id="SSF53474">
    <property type="entry name" value="alpha/beta-Hydrolases"/>
    <property type="match status" value="1"/>
</dbReference>
<evidence type="ECO:0008006" key="5">
    <source>
        <dbReference type="Google" id="ProtNLM"/>
    </source>
</evidence>
<organism evidence="3 4">
    <name type="scientific">Syntrophobacter fumaroxidans (strain DSM 10017 / MPOB)</name>
    <dbReference type="NCBI Taxonomy" id="335543"/>
    <lineage>
        <taxon>Bacteria</taxon>
        <taxon>Pseudomonadati</taxon>
        <taxon>Thermodesulfobacteriota</taxon>
        <taxon>Syntrophobacteria</taxon>
        <taxon>Syntrophobacterales</taxon>
        <taxon>Syntrophobacteraceae</taxon>
        <taxon>Syntrophobacter</taxon>
    </lineage>
</organism>
<evidence type="ECO:0000256" key="2">
    <source>
        <dbReference type="SAM" id="SignalP"/>
    </source>
</evidence>
<dbReference type="InterPro" id="IPR029058">
    <property type="entry name" value="AB_hydrolase_fold"/>
</dbReference>
<dbReference type="OrthoDB" id="9814760at2"/>
<protein>
    <recommendedName>
        <fullName evidence="5">Secreted protein</fullName>
    </recommendedName>
</protein>
<dbReference type="PANTHER" id="PTHR33428:SF2">
    <property type="entry name" value="CHLOROPHYLLASE-2"/>
    <property type="match status" value="1"/>
</dbReference>
<proteinExistence type="predicted"/>
<keyword evidence="2" id="KW-0732">Signal</keyword>
<feature type="chain" id="PRO_5002626706" description="Secreted protein" evidence="2">
    <location>
        <begin position="27"/>
        <end position="702"/>
    </location>
</feature>
<dbReference type="Gene3D" id="2.60.120.430">
    <property type="entry name" value="Galactose-binding lectin"/>
    <property type="match status" value="1"/>
</dbReference>
<sequence length="702" mass="75669" precursor="true">MNSMKRTIAVSVIALAIALGTSWAGAATLEVIDGEYKLPARIHASVASDVKTELWAHVWRPRPRGSYPLVVFLHGNHPTCGRYDSELGVRIDDRVDYTTTGECPSGYVVTPNHLGYAYLAGTLASYGYVVVSINANRGVNGAKPETDDYGLNLRRGRLVLRHLQELAKWNTEGGAPASLGFQLKGFIDFTQVGLMGHSRGGEGMRAAVAQLNDPDSLWPKRIPGLKFRSLFEIGPVDGQTSRTLNPVGVVWNVLLPGCDGDVADLEGMKPFDRMLQDAAEADSLSKSTFQVFGANHNFYNTQWQISDSMGCIGQTAIFPQLKGSASQRRTALRSLVPFFRSNLGPAPVEGLARRFDPSFPIPSGLASETSYARGFTRSPRRCENFVIDNFNRRTGLSSRNVANESSGLSGYEHGTAGKNQDPTQRAAAIDWRRAGGFFQVNAAAAGEGLDVGNYHALEFRVMLRCFDKLCCSPGDPTGDVDFSIAIANADAVLSNPVSLKSVAVVRRPGGSFQGSWVNYNELFQTVRIPLSDFTGADLSNFRGVRFTFDRSPKSFIYLANVRLTKARAGNGALASDAQTQVGSETVVQTRARDEAQADRNEIVAIRLPGGAAAGVSEKARVPAVEIEVASSRSFPVGGALPTLVVGDKTFALSHYPSGATDRLVFTLEAGQFEAIEQGAEVGVRIGGARPWHFGLLDKSLAR</sequence>
<dbReference type="EMBL" id="CP000478">
    <property type="protein sequence ID" value="ABK16218.1"/>
    <property type="molecule type" value="Genomic_DNA"/>
</dbReference>
<name>A0LFL6_SYNFM</name>
<evidence type="ECO:0000256" key="1">
    <source>
        <dbReference type="SAM" id="MobiDB-lite"/>
    </source>
</evidence>
<reference evidence="3 4" key="1">
    <citation type="submission" date="2006-10" db="EMBL/GenBank/DDBJ databases">
        <title>Complete sequence of Syntrophobacter fumaroxidans MPOB.</title>
        <authorList>
            <consortium name="US DOE Joint Genome Institute"/>
            <person name="Copeland A."/>
            <person name="Lucas S."/>
            <person name="Lapidus A."/>
            <person name="Barry K."/>
            <person name="Detter J.C."/>
            <person name="Glavina del Rio T."/>
            <person name="Hammon N."/>
            <person name="Israni S."/>
            <person name="Pitluck S."/>
            <person name="Goltsman E.G."/>
            <person name="Martinez M."/>
            <person name="Schmutz J."/>
            <person name="Larimer F."/>
            <person name="Land M."/>
            <person name="Hauser L."/>
            <person name="Kyrpides N."/>
            <person name="Kim E."/>
            <person name="Boone D.R."/>
            <person name="Brockman F."/>
            <person name="Culley D."/>
            <person name="Ferry J."/>
            <person name="Gunsalus R."/>
            <person name="McInerney M.J."/>
            <person name="Morrison M."/>
            <person name="Plugge C."/>
            <person name="Rohlin L."/>
            <person name="Scholten J."/>
            <person name="Sieber J."/>
            <person name="Stams A.J.M."/>
            <person name="Worm P."/>
            <person name="Henstra A.M."/>
            <person name="Richardson P."/>
        </authorList>
    </citation>
    <scope>NUCLEOTIDE SEQUENCE [LARGE SCALE GENOMIC DNA]</scope>
    <source>
        <strain evidence="4">DSM 10017 / MPOB</strain>
    </source>
</reference>
<dbReference type="Proteomes" id="UP000001784">
    <property type="component" value="Chromosome"/>
</dbReference>
<dbReference type="KEGG" id="sfu:Sfum_0518"/>
<gene>
    <name evidence="3" type="ordered locus">Sfum_0518</name>
</gene>